<feature type="domain" description="3-dehydroquinate synthase N-terminal" evidence="19">
    <location>
        <begin position="36"/>
        <end position="148"/>
    </location>
</feature>
<evidence type="ECO:0000256" key="1">
    <source>
        <dbReference type="ARBA" id="ARBA00001393"/>
    </source>
</evidence>
<gene>
    <name evidence="18 21" type="primary">aroB</name>
    <name evidence="21" type="ORF">ACCAA_100046</name>
</gene>
<evidence type="ECO:0000256" key="11">
    <source>
        <dbReference type="ARBA" id="ARBA00022723"/>
    </source>
</evidence>
<sequence length="331" mass="36159">MHQPKAAIVTNATVAPWYLQRLAEPLRRAGIEVVEIVLPDGEQFKDWRTLNSIFDVLLERRCERSTTLLALGGGVVGDMTGFAAACFQRGMPFIQVPTTLLAQVDSSVGGKTAINHPLGKNMIGAFHQPRLVLTDTDTLITLPDRELRAGLAEVIKYGLIRDLPFFAWLEANLDLLLSREPMALAEAICRSCRNKAEVVVADERESGERALLNLGHTFGHAIETGVGYGQWLHGEAIAAGTLMAAQLSAQLGWISADDVARVERLFQRAGLPVYGPLLAVDRYLDLMQNDKKVRDGKLRLVLLQQVGQAVLTDAAPQADVRKAITVRSAHA</sequence>
<keyword evidence="9 18" id="KW-0963">Cytoplasm</keyword>
<dbReference type="STRING" id="1860102.ACCAA_100046"/>
<evidence type="ECO:0000259" key="19">
    <source>
        <dbReference type="Pfam" id="PF01761"/>
    </source>
</evidence>
<dbReference type="InterPro" id="IPR030963">
    <property type="entry name" value="DHQ_synth_fam"/>
</dbReference>
<evidence type="ECO:0000256" key="14">
    <source>
        <dbReference type="ARBA" id="ARBA00023027"/>
    </source>
</evidence>
<dbReference type="GO" id="GO:0009423">
    <property type="term" value="P:chorismate biosynthetic process"/>
    <property type="evidence" value="ECO:0007669"/>
    <property type="project" value="UniProtKB-UniRule"/>
</dbReference>
<dbReference type="Gene3D" id="1.20.1090.10">
    <property type="entry name" value="Dehydroquinate synthase-like - alpha domain"/>
    <property type="match status" value="1"/>
</dbReference>
<evidence type="ECO:0000256" key="6">
    <source>
        <dbReference type="ARBA" id="ARBA00005412"/>
    </source>
</evidence>
<evidence type="ECO:0000256" key="7">
    <source>
        <dbReference type="ARBA" id="ARBA00013031"/>
    </source>
</evidence>
<comment type="cofactor">
    <cofactor evidence="2 18">
        <name>NAD(+)</name>
        <dbReference type="ChEBI" id="CHEBI:57540"/>
    </cofactor>
</comment>
<dbReference type="Proteomes" id="UP000199169">
    <property type="component" value="Unassembled WGS sequence"/>
</dbReference>
<dbReference type="Pfam" id="PF01761">
    <property type="entry name" value="DHQ_synthase"/>
    <property type="match status" value="1"/>
</dbReference>
<feature type="binding site" evidence="18">
    <location>
        <begin position="74"/>
        <end position="78"/>
    </location>
    <ligand>
        <name>NAD(+)</name>
        <dbReference type="ChEBI" id="CHEBI:57540"/>
    </ligand>
</feature>
<dbReference type="GO" id="GO:0003856">
    <property type="term" value="F:3-dehydroquinate synthase activity"/>
    <property type="evidence" value="ECO:0007669"/>
    <property type="project" value="UniProtKB-UniRule"/>
</dbReference>
<dbReference type="FunFam" id="3.40.50.1970:FF:000001">
    <property type="entry name" value="3-dehydroquinate synthase"/>
    <property type="match status" value="1"/>
</dbReference>
<dbReference type="PIRSF" id="PIRSF001455">
    <property type="entry name" value="DHQ_synth"/>
    <property type="match status" value="1"/>
</dbReference>
<evidence type="ECO:0000256" key="2">
    <source>
        <dbReference type="ARBA" id="ARBA00001911"/>
    </source>
</evidence>
<feature type="domain" description="3-dehydroquinate synthase C-terminal" evidence="20">
    <location>
        <begin position="150"/>
        <end position="293"/>
    </location>
</feature>
<evidence type="ECO:0000256" key="15">
    <source>
        <dbReference type="ARBA" id="ARBA00023141"/>
    </source>
</evidence>
<feature type="binding site" evidence="18">
    <location>
        <position position="216"/>
    </location>
    <ligand>
        <name>Zn(2+)</name>
        <dbReference type="ChEBI" id="CHEBI:29105"/>
    </ligand>
</feature>
<evidence type="ECO:0000256" key="13">
    <source>
        <dbReference type="ARBA" id="ARBA00022833"/>
    </source>
</evidence>
<evidence type="ECO:0000256" key="9">
    <source>
        <dbReference type="ARBA" id="ARBA00022490"/>
    </source>
</evidence>
<keyword evidence="16 18" id="KW-0456">Lyase</keyword>
<feature type="binding site" evidence="18">
    <location>
        <position position="111"/>
    </location>
    <ligand>
        <name>NAD(+)</name>
        <dbReference type="ChEBI" id="CHEBI:57540"/>
    </ligand>
</feature>
<feature type="binding site" evidence="18">
    <location>
        <position position="153"/>
    </location>
    <ligand>
        <name>Zn(2+)</name>
        <dbReference type="ChEBI" id="CHEBI:29105"/>
    </ligand>
</feature>
<feature type="binding site" evidence="18">
    <location>
        <position position="233"/>
    </location>
    <ligand>
        <name>Zn(2+)</name>
        <dbReference type="ChEBI" id="CHEBI:29105"/>
    </ligand>
</feature>
<comment type="subcellular location">
    <subcellularLocation>
        <location evidence="4 18">Cytoplasm</location>
    </subcellularLocation>
</comment>
<evidence type="ECO:0000259" key="20">
    <source>
        <dbReference type="Pfam" id="PF24621"/>
    </source>
</evidence>
<keyword evidence="12 18" id="KW-0547">Nucleotide-binding</keyword>
<evidence type="ECO:0000256" key="3">
    <source>
        <dbReference type="ARBA" id="ARBA00003485"/>
    </source>
</evidence>
<proteinExistence type="inferred from homology"/>
<dbReference type="EC" id="4.2.3.4" evidence="7 18"/>
<evidence type="ECO:0000256" key="18">
    <source>
        <dbReference type="HAMAP-Rule" id="MF_00110"/>
    </source>
</evidence>
<dbReference type="InterPro" id="IPR050071">
    <property type="entry name" value="Dehydroquinate_synthase"/>
</dbReference>
<feature type="binding site" evidence="18">
    <location>
        <begin position="98"/>
        <end position="99"/>
    </location>
    <ligand>
        <name>NAD(+)</name>
        <dbReference type="ChEBI" id="CHEBI:57540"/>
    </ligand>
</feature>
<dbReference type="SUPFAM" id="SSF56796">
    <property type="entry name" value="Dehydroquinate synthase-like"/>
    <property type="match status" value="1"/>
</dbReference>
<name>A0A1A8XF23_9PROT</name>
<evidence type="ECO:0000256" key="4">
    <source>
        <dbReference type="ARBA" id="ARBA00004496"/>
    </source>
</evidence>
<dbReference type="CDD" id="cd08195">
    <property type="entry name" value="DHQS"/>
    <property type="match status" value="1"/>
</dbReference>
<keyword evidence="17 18" id="KW-0170">Cobalt</keyword>
<keyword evidence="14 18" id="KW-0520">NAD</keyword>
<keyword evidence="22" id="KW-1185">Reference proteome</keyword>
<dbReference type="NCBIfam" id="TIGR01357">
    <property type="entry name" value="aroB"/>
    <property type="match status" value="1"/>
</dbReference>
<feature type="binding site" evidence="18">
    <location>
        <begin position="138"/>
        <end position="141"/>
    </location>
    <ligand>
        <name>NAD(+)</name>
        <dbReference type="ChEBI" id="CHEBI:57540"/>
    </ligand>
</feature>
<dbReference type="PANTHER" id="PTHR43622:SF7">
    <property type="entry name" value="3-DEHYDROQUINATE SYNTHASE, CHLOROPLASTIC"/>
    <property type="match status" value="1"/>
</dbReference>
<dbReference type="InterPro" id="IPR016037">
    <property type="entry name" value="DHQ_synth_AroB"/>
</dbReference>
<evidence type="ECO:0000256" key="10">
    <source>
        <dbReference type="ARBA" id="ARBA00022605"/>
    </source>
</evidence>
<comment type="catalytic activity">
    <reaction evidence="1 18">
        <text>7-phospho-2-dehydro-3-deoxy-D-arabino-heptonate = 3-dehydroquinate + phosphate</text>
        <dbReference type="Rhea" id="RHEA:21968"/>
        <dbReference type="ChEBI" id="CHEBI:32364"/>
        <dbReference type="ChEBI" id="CHEBI:43474"/>
        <dbReference type="ChEBI" id="CHEBI:58394"/>
        <dbReference type="EC" id="4.2.3.4"/>
    </reaction>
</comment>
<keyword evidence="13 18" id="KW-0862">Zinc</keyword>
<evidence type="ECO:0000313" key="22">
    <source>
        <dbReference type="Proteomes" id="UP000199169"/>
    </source>
</evidence>
<dbReference type="InterPro" id="IPR030960">
    <property type="entry name" value="DHQS/DOIS_N"/>
</dbReference>
<protein>
    <recommendedName>
        <fullName evidence="8 18">3-dehydroquinate synthase</fullName>
        <shortName evidence="18">DHQS</shortName>
        <ecNumber evidence="7 18">4.2.3.4</ecNumber>
    </recommendedName>
</protein>
<dbReference type="GO" id="GO:0000166">
    <property type="term" value="F:nucleotide binding"/>
    <property type="evidence" value="ECO:0007669"/>
    <property type="project" value="UniProtKB-KW"/>
</dbReference>
<organism evidence="21 22">
    <name type="scientific">Candidatus Accumulibacter aalborgensis</name>
    <dbReference type="NCBI Taxonomy" id="1860102"/>
    <lineage>
        <taxon>Bacteria</taxon>
        <taxon>Pseudomonadati</taxon>
        <taxon>Pseudomonadota</taxon>
        <taxon>Betaproteobacteria</taxon>
        <taxon>Candidatus Accumulibacter</taxon>
    </lineage>
</organism>
<dbReference type="AlphaFoldDB" id="A0A1A8XF23"/>
<accession>A0A1A8XF23</accession>
<keyword evidence="11 18" id="KW-0479">Metal-binding</keyword>
<comment type="similarity">
    <text evidence="6 18">Belongs to the sugar phosphate cyclases superfamily. Dehydroquinate synthase family.</text>
</comment>
<comment type="pathway">
    <text evidence="5 18">Metabolic intermediate biosynthesis; chorismate biosynthesis; chorismate from D-erythrose 4-phosphate and phosphoenolpyruvate: step 2/7.</text>
</comment>
<feature type="binding site" evidence="18">
    <location>
        <position position="120"/>
    </location>
    <ligand>
        <name>NAD(+)</name>
        <dbReference type="ChEBI" id="CHEBI:57540"/>
    </ligand>
</feature>
<evidence type="ECO:0000256" key="8">
    <source>
        <dbReference type="ARBA" id="ARBA00017684"/>
    </source>
</evidence>
<evidence type="ECO:0000256" key="5">
    <source>
        <dbReference type="ARBA" id="ARBA00004661"/>
    </source>
</evidence>
<reference evidence="21 22" key="1">
    <citation type="submission" date="2016-06" db="EMBL/GenBank/DDBJ databases">
        <authorList>
            <person name="Kjaerup R.B."/>
            <person name="Dalgaard T.S."/>
            <person name="Juul-Madsen H.R."/>
        </authorList>
    </citation>
    <scope>NUCLEOTIDE SEQUENCE [LARGE SCALE GENOMIC DNA]</scope>
    <source>
        <strain evidence="21">3</strain>
    </source>
</reference>
<dbReference type="GO" id="GO:0009073">
    <property type="term" value="P:aromatic amino acid family biosynthetic process"/>
    <property type="evidence" value="ECO:0007669"/>
    <property type="project" value="UniProtKB-KW"/>
</dbReference>
<dbReference type="GO" id="GO:0046872">
    <property type="term" value="F:metal ion binding"/>
    <property type="evidence" value="ECO:0007669"/>
    <property type="project" value="UniProtKB-KW"/>
</dbReference>
<evidence type="ECO:0000313" key="21">
    <source>
        <dbReference type="EMBL" id="SBT03331.1"/>
    </source>
</evidence>
<feature type="binding site" evidence="18">
    <location>
        <begin position="40"/>
        <end position="45"/>
    </location>
    <ligand>
        <name>NAD(+)</name>
        <dbReference type="ChEBI" id="CHEBI:57540"/>
    </ligand>
</feature>
<evidence type="ECO:0000256" key="16">
    <source>
        <dbReference type="ARBA" id="ARBA00023239"/>
    </source>
</evidence>
<dbReference type="HAMAP" id="MF_00110">
    <property type="entry name" value="DHQ_synthase"/>
    <property type="match status" value="1"/>
</dbReference>
<dbReference type="UniPathway" id="UPA00053">
    <property type="reaction ID" value="UER00085"/>
</dbReference>
<dbReference type="GO" id="GO:0008652">
    <property type="term" value="P:amino acid biosynthetic process"/>
    <property type="evidence" value="ECO:0007669"/>
    <property type="project" value="UniProtKB-KW"/>
</dbReference>
<keyword evidence="15 18" id="KW-0057">Aromatic amino acid biosynthesis</keyword>
<dbReference type="Pfam" id="PF24621">
    <property type="entry name" value="DHQS_C"/>
    <property type="match status" value="1"/>
</dbReference>
<evidence type="ECO:0000256" key="12">
    <source>
        <dbReference type="ARBA" id="ARBA00022741"/>
    </source>
</evidence>
<comment type="function">
    <text evidence="3 18">Catalyzes the conversion of 3-deoxy-D-arabino-heptulosonate 7-phosphate (DAHP) to dehydroquinate (DHQ).</text>
</comment>
<comment type="cofactor">
    <cofactor evidence="18">
        <name>Co(2+)</name>
        <dbReference type="ChEBI" id="CHEBI:48828"/>
    </cofactor>
    <cofactor evidence="18">
        <name>Zn(2+)</name>
        <dbReference type="ChEBI" id="CHEBI:29105"/>
    </cofactor>
    <text evidence="18">Binds 1 divalent metal cation per subunit. Can use either Co(2+) or Zn(2+).</text>
</comment>
<keyword evidence="10 18" id="KW-0028">Amino-acid biosynthesis</keyword>
<dbReference type="InterPro" id="IPR056179">
    <property type="entry name" value="DHQS_C"/>
</dbReference>
<dbReference type="Gene3D" id="3.40.50.1970">
    <property type="match status" value="1"/>
</dbReference>
<dbReference type="FunFam" id="1.20.1090.10:FF:000002">
    <property type="entry name" value="3-dehydroquinate synthase"/>
    <property type="match status" value="1"/>
</dbReference>
<dbReference type="EMBL" id="FLQX01000002">
    <property type="protein sequence ID" value="SBT03331.1"/>
    <property type="molecule type" value="Genomic_DNA"/>
</dbReference>
<dbReference type="PANTHER" id="PTHR43622">
    <property type="entry name" value="3-DEHYDROQUINATE SYNTHASE"/>
    <property type="match status" value="1"/>
</dbReference>
<dbReference type="GO" id="GO:0005737">
    <property type="term" value="C:cytoplasm"/>
    <property type="evidence" value="ECO:0007669"/>
    <property type="project" value="UniProtKB-SubCell"/>
</dbReference>
<evidence type="ECO:0000256" key="17">
    <source>
        <dbReference type="ARBA" id="ARBA00023285"/>
    </source>
</evidence>